<evidence type="ECO:0000256" key="1">
    <source>
        <dbReference type="SAM" id="MobiDB-lite"/>
    </source>
</evidence>
<accession>K0REA2</accession>
<evidence type="ECO:0000313" key="2">
    <source>
        <dbReference type="EMBL" id="EJK51545.1"/>
    </source>
</evidence>
<feature type="region of interest" description="Disordered" evidence="1">
    <location>
        <begin position="1"/>
        <end position="52"/>
    </location>
</feature>
<organism evidence="2 3">
    <name type="scientific">Thalassiosira oceanica</name>
    <name type="common">Marine diatom</name>
    <dbReference type="NCBI Taxonomy" id="159749"/>
    <lineage>
        <taxon>Eukaryota</taxon>
        <taxon>Sar</taxon>
        <taxon>Stramenopiles</taxon>
        <taxon>Ochrophyta</taxon>
        <taxon>Bacillariophyta</taxon>
        <taxon>Coscinodiscophyceae</taxon>
        <taxon>Thalassiosirophycidae</taxon>
        <taxon>Thalassiosirales</taxon>
        <taxon>Thalassiosiraceae</taxon>
        <taxon>Thalassiosira</taxon>
    </lineage>
</organism>
<dbReference type="Proteomes" id="UP000266841">
    <property type="component" value="Unassembled WGS sequence"/>
</dbReference>
<sequence length="165" mass="18256">RSPQCQNGITHEKRTKTLAEDKDGGSGDDTGSDTGSHDRKYPTPKPPEKQQGNCITAEITRRCSGRQRGLSCSAKCSLHADGSIWSVRGLLRPQTTIDAPMMPTIIDLSAPICERLMCGWVVFDFHMAFSTPKKERSQIRHMTPLDKPLLPSPVPSSARFANFQF</sequence>
<protein>
    <submittedName>
        <fullName evidence="2">Uncharacterized protein</fullName>
    </submittedName>
</protein>
<dbReference type="AlphaFoldDB" id="K0REA2"/>
<feature type="non-terminal residue" evidence="2">
    <location>
        <position position="1"/>
    </location>
</feature>
<name>K0REA2_THAOC</name>
<gene>
    <name evidence="2" type="ORF">THAOC_29274</name>
</gene>
<evidence type="ECO:0000313" key="3">
    <source>
        <dbReference type="Proteomes" id="UP000266841"/>
    </source>
</evidence>
<comment type="caution">
    <text evidence="2">The sequence shown here is derived from an EMBL/GenBank/DDBJ whole genome shotgun (WGS) entry which is preliminary data.</text>
</comment>
<feature type="compositionally biased region" description="Basic and acidic residues" evidence="1">
    <location>
        <begin position="10"/>
        <end position="25"/>
    </location>
</feature>
<keyword evidence="3" id="KW-1185">Reference proteome</keyword>
<reference evidence="2 3" key="1">
    <citation type="journal article" date="2012" name="Genome Biol.">
        <title>Genome and low-iron response of an oceanic diatom adapted to chronic iron limitation.</title>
        <authorList>
            <person name="Lommer M."/>
            <person name="Specht M."/>
            <person name="Roy A.S."/>
            <person name="Kraemer L."/>
            <person name="Andreson R."/>
            <person name="Gutowska M.A."/>
            <person name="Wolf J."/>
            <person name="Bergner S.V."/>
            <person name="Schilhabel M.B."/>
            <person name="Klostermeier U.C."/>
            <person name="Beiko R.G."/>
            <person name="Rosenstiel P."/>
            <person name="Hippler M."/>
            <person name="Laroche J."/>
        </authorList>
    </citation>
    <scope>NUCLEOTIDE SEQUENCE [LARGE SCALE GENOMIC DNA]</scope>
    <source>
        <strain evidence="2 3">CCMP1005</strain>
    </source>
</reference>
<proteinExistence type="predicted"/>
<dbReference type="EMBL" id="AGNL01041464">
    <property type="protein sequence ID" value="EJK51545.1"/>
    <property type="molecule type" value="Genomic_DNA"/>
</dbReference>